<accession>A0ABW5LDB4</accession>
<keyword evidence="2" id="KW-1185">Reference proteome</keyword>
<protein>
    <submittedName>
        <fullName evidence="1">Uncharacterized protein</fullName>
    </submittedName>
</protein>
<organism evidence="1 2">
    <name type="scientific">Aquimarina rubra</name>
    <dbReference type="NCBI Taxonomy" id="1920033"/>
    <lineage>
        <taxon>Bacteria</taxon>
        <taxon>Pseudomonadati</taxon>
        <taxon>Bacteroidota</taxon>
        <taxon>Flavobacteriia</taxon>
        <taxon>Flavobacteriales</taxon>
        <taxon>Flavobacteriaceae</taxon>
        <taxon>Aquimarina</taxon>
    </lineage>
</organism>
<reference evidence="2" key="1">
    <citation type="journal article" date="2019" name="Int. J. Syst. Evol. Microbiol.">
        <title>The Global Catalogue of Microorganisms (GCM) 10K type strain sequencing project: providing services to taxonomists for standard genome sequencing and annotation.</title>
        <authorList>
            <consortium name="The Broad Institute Genomics Platform"/>
            <consortium name="The Broad Institute Genome Sequencing Center for Infectious Disease"/>
            <person name="Wu L."/>
            <person name="Ma J."/>
        </authorList>
    </citation>
    <scope>NUCLEOTIDE SEQUENCE [LARGE SCALE GENOMIC DNA]</scope>
    <source>
        <strain evidence="2">KCTC 52274</strain>
    </source>
</reference>
<comment type="caution">
    <text evidence="1">The sequence shown here is derived from an EMBL/GenBank/DDBJ whole genome shotgun (WGS) entry which is preliminary data.</text>
</comment>
<proteinExistence type="predicted"/>
<evidence type="ECO:0000313" key="2">
    <source>
        <dbReference type="Proteomes" id="UP001597319"/>
    </source>
</evidence>
<evidence type="ECO:0000313" key="1">
    <source>
        <dbReference type="EMBL" id="MFD2562775.1"/>
    </source>
</evidence>
<gene>
    <name evidence="1" type="ORF">ACFSR1_08825</name>
</gene>
<dbReference type="Proteomes" id="UP001597319">
    <property type="component" value="Unassembled WGS sequence"/>
</dbReference>
<sequence>MSKTLLWKSTFADYKKKIVELIPQKSGILKTNILISKTLHVLIEDDSISSLTY</sequence>
<dbReference type="RefSeq" id="WP_378291657.1">
    <property type="nucleotide sequence ID" value="NZ_JBHULE010000019.1"/>
</dbReference>
<dbReference type="EMBL" id="JBHULE010000019">
    <property type="protein sequence ID" value="MFD2562775.1"/>
    <property type="molecule type" value="Genomic_DNA"/>
</dbReference>
<name>A0ABW5LDB4_9FLAO</name>